<feature type="transmembrane region" description="Helical" evidence="7">
    <location>
        <begin position="109"/>
        <end position="130"/>
    </location>
</feature>
<dbReference type="InterPro" id="IPR055348">
    <property type="entry name" value="DctQ"/>
</dbReference>
<feature type="domain" description="Tripartite ATP-independent periplasmic transporters DctQ component" evidence="8">
    <location>
        <begin position="65"/>
        <end position="176"/>
    </location>
</feature>
<evidence type="ECO:0000256" key="2">
    <source>
        <dbReference type="ARBA" id="ARBA00022448"/>
    </source>
</evidence>
<evidence type="ECO:0000256" key="6">
    <source>
        <dbReference type="ARBA" id="ARBA00023136"/>
    </source>
</evidence>
<keyword evidence="6 7" id="KW-0472">Membrane</keyword>
<evidence type="ECO:0000256" key="4">
    <source>
        <dbReference type="ARBA" id="ARBA00022692"/>
    </source>
</evidence>
<dbReference type="Pfam" id="PF04290">
    <property type="entry name" value="DctQ"/>
    <property type="match status" value="1"/>
</dbReference>
<organism evidence="9">
    <name type="scientific">marine sediment metagenome</name>
    <dbReference type="NCBI Taxonomy" id="412755"/>
    <lineage>
        <taxon>unclassified sequences</taxon>
        <taxon>metagenomes</taxon>
        <taxon>ecological metagenomes</taxon>
    </lineage>
</organism>
<dbReference type="GO" id="GO:0005886">
    <property type="term" value="C:plasma membrane"/>
    <property type="evidence" value="ECO:0007669"/>
    <property type="project" value="UniProtKB-SubCell"/>
</dbReference>
<keyword evidence="3" id="KW-1003">Cell membrane</keyword>
<accession>A0A0F9UYE8</accession>
<comment type="subcellular location">
    <subcellularLocation>
        <location evidence="1">Cell membrane</location>
        <topology evidence="1">Multi-pass membrane protein</topology>
    </subcellularLocation>
</comment>
<comment type="caution">
    <text evidence="9">The sequence shown here is derived from an EMBL/GenBank/DDBJ whole genome shotgun (WGS) entry which is preliminary data.</text>
</comment>
<keyword evidence="5 7" id="KW-1133">Transmembrane helix</keyword>
<keyword evidence="4 7" id="KW-0812">Transmembrane</keyword>
<evidence type="ECO:0000256" key="3">
    <source>
        <dbReference type="ARBA" id="ARBA00022475"/>
    </source>
</evidence>
<evidence type="ECO:0000313" key="9">
    <source>
        <dbReference type="EMBL" id="KKN92542.1"/>
    </source>
</evidence>
<keyword evidence="2" id="KW-0813">Transport</keyword>
<proteinExistence type="predicted"/>
<feature type="transmembrane region" description="Helical" evidence="7">
    <location>
        <begin position="70"/>
        <end position="89"/>
    </location>
</feature>
<feature type="transmembrane region" description="Helical" evidence="7">
    <location>
        <begin position="7"/>
        <end position="32"/>
    </location>
</feature>
<feature type="transmembrane region" description="Helical" evidence="7">
    <location>
        <begin position="150"/>
        <end position="173"/>
    </location>
</feature>
<gene>
    <name evidence="9" type="ORF">LCGC14_0207010</name>
</gene>
<reference evidence="9" key="1">
    <citation type="journal article" date="2015" name="Nature">
        <title>Complex archaea that bridge the gap between prokaryotes and eukaryotes.</title>
        <authorList>
            <person name="Spang A."/>
            <person name="Saw J.H."/>
            <person name="Jorgensen S.L."/>
            <person name="Zaremba-Niedzwiedzka K."/>
            <person name="Martijn J."/>
            <person name="Lind A.E."/>
            <person name="van Eijk R."/>
            <person name="Schleper C."/>
            <person name="Guy L."/>
            <person name="Ettema T.J."/>
        </authorList>
    </citation>
    <scope>NUCLEOTIDE SEQUENCE</scope>
</reference>
<name>A0A0F9UYE8_9ZZZZ</name>
<sequence length="193" mass="21264">MRQLIHFLARFTAVIGGLVLIALVLMTTASIIGRTVNKMLHSTFFQEQLTGLSQGLIDLGIGEINGNYEVLEAGVAFAIFSFLPVCQYYGAHASVDVFTSFLPRSANRWIIAFWEIVLAAVILLVIWRLYEGMQRYLGNGETTLFLQFPVWWAYAASFASGVIACVVAVYCAVIRVIEAARGIDILPSEQGAH</sequence>
<evidence type="ECO:0000256" key="5">
    <source>
        <dbReference type="ARBA" id="ARBA00022989"/>
    </source>
</evidence>
<dbReference type="AlphaFoldDB" id="A0A0F9UYE8"/>
<protein>
    <recommendedName>
        <fullName evidence="8">Tripartite ATP-independent periplasmic transporters DctQ component domain-containing protein</fullName>
    </recommendedName>
</protein>
<evidence type="ECO:0000259" key="8">
    <source>
        <dbReference type="Pfam" id="PF04290"/>
    </source>
</evidence>
<dbReference type="EMBL" id="LAZR01000094">
    <property type="protein sequence ID" value="KKN92542.1"/>
    <property type="molecule type" value="Genomic_DNA"/>
</dbReference>
<evidence type="ECO:0000256" key="1">
    <source>
        <dbReference type="ARBA" id="ARBA00004651"/>
    </source>
</evidence>
<evidence type="ECO:0000256" key="7">
    <source>
        <dbReference type="SAM" id="Phobius"/>
    </source>
</evidence>